<dbReference type="AlphaFoldDB" id="A0A937HIU9"/>
<dbReference type="InterPro" id="IPR002035">
    <property type="entry name" value="VWF_A"/>
</dbReference>
<evidence type="ECO:0000313" key="7">
    <source>
        <dbReference type="Proteomes" id="UP000785783"/>
    </source>
</evidence>
<dbReference type="CDD" id="cd00198">
    <property type="entry name" value="vWFA"/>
    <property type="match status" value="1"/>
</dbReference>
<dbReference type="SUPFAM" id="SSF53300">
    <property type="entry name" value="vWA-like"/>
    <property type="match status" value="1"/>
</dbReference>
<evidence type="ECO:0000256" key="4">
    <source>
        <dbReference type="SAM" id="Phobius"/>
    </source>
</evidence>
<dbReference type="Gene3D" id="3.40.50.410">
    <property type="entry name" value="von Willebrand factor, type A domain"/>
    <property type="match status" value="1"/>
</dbReference>
<accession>A0A937HIU9</accession>
<dbReference type="Proteomes" id="UP000785783">
    <property type="component" value="Unassembled WGS sequence"/>
</dbReference>
<sequence length="381" mass="41255">MNENPQNPQKSGWFARMRARLIAVPPRVWWGLFAASVVLHIAAVGVVLLLLFGGERGGGAEAESLVISAGETGPEELDLELPQHIPVELPHVAEAELDLSELLEVPLEADFNDLMMDNAQMAAIAPAMPLPSAAVTQRALPGGGLISGVPQTFANYIQHLQKTGIDVVFVIDATGSMVWVHRTVRQRMQQLAHYVRGLVPLARFGIIAYRDYNDTDFVTLISQPSFDIEKARGFISGIEARGGGDHPEAVTQALRDVETAVGWRSGAQRVVIIIGDAPPHARELNEALEIVERFKSRGGRVSLLDSRVEANRAVLGRGKPSGSGVDPLKQGVMPVFRRLANLGGGTAATLAAERQLMKTLALLIFDDRFHDELAPFLANLE</sequence>
<name>A0A937HIU9_9PROT</name>
<comment type="caution">
    <text evidence="6">The sequence shown here is derived from an EMBL/GenBank/DDBJ whole genome shotgun (WGS) entry which is preliminary data.</text>
</comment>
<keyword evidence="4" id="KW-1133">Transmembrane helix</keyword>
<dbReference type="GO" id="GO:0005737">
    <property type="term" value="C:cytoplasm"/>
    <property type="evidence" value="ECO:0007669"/>
    <property type="project" value="TreeGrafter"/>
</dbReference>
<protein>
    <submittedName>
        <fullName evidence="6">VWA domain-containing protein</fullName>
    </submittedName>
</protein>
<dbReference type="SMART" id="SM00327">
    <property type="entry name" value="VWA"/>
    <property type="match status" value="1"/>
</dbReference>
<dbReference type="InterPro" id="IPR036465">
    <property type="entry name" value="vWFA_dom_sf"/>
</dbReference>
<dbReference type="PANTHER" id="PTHR47763:SF1">
    <property type="entry name" value="DUF659 DOMAIN-CONTAINING PROTEIN"/>
    <property type="match status" value="1"/>
</dbReference>
<organism evidence="6 7">
    <name type="scientific">PS1 clade bacterium</name>
    <dbReference type="NCBI Taxonomy" id="2175152"/>
    <lineage>
        <taxon>Bacteria</taxon>
        <taxon>Pseudomonadati</taxon>
        <taxon>Pseudomonadota</taxon>
        <taxon>Alphaproteobacteria</taxon>
        <taxon>PS1 clade</taxon>
    </lineage>
</organism>
<dbReference type="EMBL" id="JADHOK010000004">
    <property type="protein sequence ID" value="MBL6761208.1"/>
    <property type="molecule type" value="Genomic_DNA"/>
</dbReference>
<dbReference type="InterPro" id="IPR052969">
    <property type="entry name" value="Thr-specific_kinase-like"/>
</dbReference>
<proteinExistence type="predicted"/>
<gene>
    <name evidence="6" type="ORF">ISQ19_00750</name>
</gene>
<evidence type="ECO:0000256" key="2">
    <source>
        <dbReference type="ARBA" id="ARBA00022525"/>
    </source>
</evidence>
<keyword evidence="2" id="KW-0964">Secreted</keyword>
<dbReference type="PROSITE" id="PS50234">
    <property type="entry name" value="VWFA"/>
    <property type="match status" value="1"/>
</dbReference>
<keyword evidence="4" id="KW-0812">Transmembrane</keyword>
<dbReference type="GO" id="GO:0004674">
    <property type="term" value="F:protein serine/threonine kinase activity"/>
    <property type="evidence" value="ECO:0007669"/>
    <property type="project" value="TreeGrafter"/>
</dbReference>
<comment type="subcellular location">
    <subcellularLocation>
        <location evidence="1">Secreted</location>
    </subcellularLocation>
</comment>
<dbReference type="Pfam" id="PF25106">
    <property type="entry name" value="VWA_4"/>
    <property type="match status" value="1"/>
</dbReference>
<evidence type="ECO:0000256" key="1">
    <source>
        <dbReference type="ARBA" id="ARBA00004613"/>
    </source>
</evidence>
<reference evidence="6" key="1">
    <citation type="submission" date="2020-10" db="EMBL/GenBank/DDBJ databases">
        <title>Microbiome of the Black Sea water column analyzed by genome centric metagenomics.</title>
        <authorList>
            <person name="Cabello-Yeves P.J."/>
            <person name="Callieri C."/>
            <person name="Picazo A."/>
            <person name="Mehrshad M."/>
            <person name="Haro-Moreno J.M."/>
            <person name="Roda-Garcia J."/>
            <person name="Dzembekova N."/>
            <person name="Slabakova V."/>
            <person name="Slabakova N."/>
            <person name="Moncheva S."/>
            <person name="Rodriguez-Valera F."/>
        </authorList>
    </citation>
    <scope>NUCLEOTIDE SEQUENCE</scope>
    <source>
        <strain evidence="6">BS307-5m-G5</strain>
    </source>
</reference>
<keyword evidence="4" id="KW-0472">Membrane</keyword>
<dbReference type="PANTHER" id="PTHR47763">
    <property type="entry name" value="ALPHA-PROTEIN KINASE VWKA"/>
    <property type="match status" value="1"/>
</dbReference>
<evidence type="ECO:0000256" key="3">
    <source>
        <dbReference type="ARBA" id="ARBA00022729"/>
    </source>
</evidence>
<feature type="transmembrane region" description="Helical" evidence="4">
    <location>
        <begin position="28"/>
        <end position="52"/>
    </location>
</feature>
<keyword evidence="3" id="KW-0732">Signal</keyword>
<dbReference type="InterPro" id="IPR056861">
    <property type="entry name" value="HMCN1-like_VWA"/>
</dbReference>
<feature type="domain" description="VWFA" evidence="5">
    <location>
        <begin position="166"/>
        <end position="380"/>
    </location>
</feature>
<evidence type="ECO:0000313" key="6">
    <source>
        <dbReference type="EMBL" id="MBL6761208.1"/>
    </source>
</evidence>
<evidence type="ECO:0000259" key="5">
    <source>
        <dbReference type="PROSITE" id="PS50234"/>
    </source>
</evidence>